<evidence type="ECO:0000313" key="2">
    <source>
        <dbReference type="Proteomes" id="UP000030554"/>
    </source>
</evidence>
<evidence type="ECO:0008006" key="3">
    <source>
        <dbReference type="Google" id="ProtNLM"/>
    </source>
</evidence>
<gene>
    <name evidence="1" type="ORF">IO48_11005</name>
</gene>
<sequence length="157" mass="18100">MTIKTYIAFYKGHKDGYAPSALVARFSDWLTRKLTKGSYSHCEFAVQLENDKFSCRSSSIRDGGVRTKIMELPADKWDLVELHLTEEGAHEVVKYFTRNYGKKYDFFGALGVVFKTRQNKQRYFCSEICAEALGFPEAWRFSPNDLHAIVTQKPHTL</sequence>
<proteinExistence type="predicted"/>
<dbReference type="AlphaFoldDB" id="A0A0A2ZY72"/>
<dbReference type="Proteomes" id="UP000030554">
    <property type="component" value="Unassembled WGS sequence"/>
</dbReference>
<dbReference type="InterPro" id="IPR038765">
    <property type="entry name" value="Papain-like_cys_pep_sf"/>
</dbReference>
<reference evidence="1 2" key="1">
    <citation type="submission" date="2014-07" db="EMBL/GenBank/DDBJ databases">
        <title>Chaperone-usher fimbriae in a diverse selection of Gallibacterium genomes.</title>
        <authorList>
            <person name="Kudirkiene E."/>
            <person name="Bager R.J."/>
            <person name="Johnson T.J."/>
            <person name="Bojesen A.M."/>
        </authorList>
    </citation>
    <scope>NUCLEOTIDE SEQUENCE [LARGE SCALE GENOMIC DNA]</scope>
    <source>
        <strain evidence="1 2">4895</strain>
    </source>
</reference>
<comment type="caution">
    <text evidence="1">The sequence shown here is derived from an EMBL/GenBank/DDBJ whole genome shotgun (WGS) entry which is preliminary data.</text>
</comment>
<organism evidence="1 2">
    <name type="scientific">Gallibacterium anatis 4895</name>
    <dbReference type="NCBI Taxonomy" id="1396510"/>
    <lineage>
        <taxon>Bacteria</taxon>
        <taxon>Pseudomonadati</taxon>
        <taxon>Pseudomonadota</taxon>
        <taxon>Gammaproteobacteria</taxon>
        <taxon>Pasteurellales</taxon>
        <taxon>Pasteurellaceae</taxon>
        <taxon>Gallibacterium</taxon>
    </lineage>
</organism>
<evidence type="ECO:0000313" key="1">
    <source>
        <dbReference type="EMBL" id="KGQ59740.1"/>
    </source>
</evidence>
<dbReference type="SUPFAM" id="SSF54001">
    <property type="entry name" value="Cysteine proteinases"/>
    <property type="match status" value="1"/>
</dbReference>
<dbReference type="Gene3D" id="3.90.1720.10">
    <property type="entry name" value="endopeptidase domain like (from Nostoc punctiforme)"/>
    <property type="match status" value="1"/>
</dbReference>
<protein>
    <recommendedName>
        <fullName evidence="3">Enoyl-CoA hydratase</fullName>
    </recommendedName>
</protein>
<accession>A0A0A2ZY72</accession>
<dbReference type="EMBL" id="JPJQ01000054">
    <property type="protein sequence ID" value="KGQ59740.1"/>
    <property type="molecule type" value="Genomic_DNA"/>
</dbReference>
<name>A0A0A2ZY72_9PAST</name>
<dbReference type="RefSeq" id="WP_039164528.1">
    <property type="nucleotide sequence ID" value="NZ_JPJQ01000054.1"/>
</dbReference>